<keyword evidence="2" id="KW-1185">Reference proteome</keyword>
<evidence type="ECO:0000313" key="1">
    <source>
        <dbReference type="EMBL" id="KAF7141858.1"/>
    </source>
</evidence>
<organism evidence="1 2">
    <name type="scientific">Rhododendron simsii</name>
    <name type="common">Sims's rhododendron</name>
    <dbReference type="NCBI Taxonomy" id="118357"/>
    <lineage>
        <taxon>Eukaryota</taxon>
        <taxon>Viridiplantae</taxon>
        <taxon>Streptophyta</taxon>
        <taxon>Embryophyta</taxon>
        <taxon>Tracheophyta</taxon>
        <taxon>Spermatophyta</taxon>
        <taxon>Magnoliopsida</taxon>
        <taxon>eudicotyledons</taxon>
        <taxon>Gunneridae</taxon>
        <taxon>Pentapetalae</taxon>
        <taxon>asterids</taxon>
        <taxon>Ericales</taxon>
        <taxon>Ericaceae</taxon>
        <taxon>Ericoideae</taxon>
        <taxon>Rhodoreae</taxon>
        <taxon>Rhododendron</taxon>
    </lineage>
</organism>
<dbReference type="GO" id="GO:0006974">
    <property type="term" value="P:DNA damage response"/>
    <property type="evidence" value="ECO:0007669"/>
    <property type="project" value="InterPro"/>
</dbReference>
<reference evidence="1" key="1">
    <citation type="submission" date="2019-11" db="EMBL/GenBank/DDBJ databases">
        <authorList>
            <person name="Liu Y."/>
            <person name="Hou J."/>
            <person name="Li T.-Q."/>
            <person name="Guan C.-H."/>
            <person name="Wu X."/>
            <person name="Wu H.-Z."/>
            <person name="Ling F."/>
            <person name="Zhang R."/>
            <person name="Shi X.-G."/>
            <person name="Ren J.-P."/>
            <person name="Chen E.-F."/>
            <person name="Sun J.-M."/>
        </authorList>
    </citation>
    <scope>NUCLEOTIDE SEQUENCE</scope>
    <source>
        <strain evidence="1">Adult_tree_wgs_1</strain>
        <tissue evidence="1">Leaves</tissue>
    </source>
</reference>
<comment type="caution">
    <text evidence="1">The sequence shown here is derived from an EMBL/GenBank/DDBJ whole genome shotgun (WGS) entry which is preliminary data.</text>
</comment>
<dbReference type="OrthoDB" id="381190at2759"/>
<sequence>MISSLYFLPNRVGLQQTCSSVKLFDASHLCPHYPHTGRNLHLVSVVKLLFNHVWDVLKDVPSFQHEYGIILHHLLLVRDYRVHMRVRVYCSLVIFHIEKVQTNLTVKNSTQSNPKEDVSRCILTLHSLLENPPGDFPNFLPEALTCGVVSNPFAYLFVSRDEGKLSRKLIECVITYLLKDGPNLGYQSLEIHDAVKQFAFRCWTTTHDCGLKVTIINLTRGAADGSELVEHLLDVVGKELDQNSICGTNLAWSDTTKDDKCGNLTSSQCGVVELVALVFYRLTLTSISLRKKIPSHRTMHENYNIYTHTLVHETPSDHTYLI</sequence>
<dbReference type="InterPro" id="IPR038980">
    <property type="entry name" value="ATM_plant"/>
</dbReference>
<dbReference type="PANTHER" id="PTHR37079">
    <property type="entry name" value="SERINE/THREONINE-PROTEIN KINASE ATM"/>
    <property type="match status" value="1"/>
</dbReference>
<gene>
    <name evidence="1" type="ORF">RHSIM_Rhsim06G0125200</name>
</gene>
<dbReference type="EMBL" id="WJXA01000006">
    <property type="protein sequence ID" value="KAF7141858.1"/>
    <property type="molecule type" value="Genomic_DNA"/>
</dbReference>
<accession>A0A834GTZ0</accession>
<dbReference type="Proteomes" id="UP000626092">
    <property type="component" value="Unassembled WGS sequence"/>
</dbReference>
<dbReference type="PANTHER" id="PTHR37079:SF4">
    <property type="entry name" value="SERINE_THREONINE-PROTEIN KINASE ATM"/>
    <property type="match status" value="1"/>
</dbReference>
<name>A0A834GTZ0_RHOSS</name>
<proteinExistence type="predicted"/>
<dbReference type="GO" id="GO:0004674">
    <property type="term" value="F:protein serine/threonine kinase activity"/>
    <property type="evidence" value="ECO:0007669"/>
    <property type="project" value="InterPro"/>
</dbReference>
<dbReference type="AlphaFoldDB" id="A0A834GTZ0"/>
<protein>
    <submittedName>
        <fullName evidence="1">Uncharacterized protein</fullName>
    </submittedName>
</protein>
<evidence type="ECO:0000313" key="2">
    <source>
        <dbReference type="Proteomes" id="UP000626092"/>
    </source>
</evidence>